<keyword evidence="3" id="KW-0520">NAD</keyword>
<protein>
    <recommendedName>
        <fullName evidence="1">methylmalonate-semialdehyde dehydrogenase (CoA acylating)</fullName>
        <ecNumber evidence="1">1.2.1.27</ecNumber>
    </recommendedName>
</protein>
<dbReference type="Pfam" id="PF00171">
    <property type="entry name" value="Aldedh"/>
    <property type="match status" value="1"/>
</dbReference>
<dbReference type="Gene3D" id="3.40.605.10">
    <property type="entry name" value="Aldehyde Dehydrogenase, Chain A, domain 1"/>
    <property type="match status" value="1"/>
</dbReference>
<organism evidence="5 6">
    <name type="scientific">Patulibacter medicamentivorans</name>
    <dbReference type="NCBI Taxonomy" id="1097667"/>
    <lineage>
        <taxon>Bacteria</taxon>
        <taxon>Bacillati</taxon>
        <taxon>Actinomycetota</taxon>
        <taxon>Thermoleophilia</taxon>
        <taxon>Solirubrobacterales</taxon>
        <taxon>Patulibacteraceae</taxon>
        <taxon>Patulibacter</taxon>
    </lineage>
</organism>
<dbReference type="InterPro" id="IPR016163">
    <property type="entry name" value="Ald_DH_C"/>
</dbReference>
<dbReference type="InterPro" id="IPR016160">
    <property type="entry name" value="Ald_DH_CS_CYS"/>
</dbReference>
<dbReference type="InterPro" id="IPR016161">
    <property type="entry name" value="Ald_DH/histidinol_DH"/>
</dbReference>
<dbReference type="GO" id="GO:0006574">
    <property type="term" value="P:L-valine catabolic process"/>
    <property type="evidence" value="ECO:0007669"/>
    <property type="project" value="TreeGrafter"/>
</dbReference>
<evidence type="ECO:0000259" key="4">
    <source>
        <dbReference type="Pfam" id="PF00171"/>
    </source>
</evidence>
<dbReference type="Proteomes" id="UP000005143">
    <property type="component" value="Unassembled WGS sequence"/>
</dbReference>
<dbReference type="PANTHER" id="PTHR43866:SF4">
    <property type="entry name" value="MALONATE-SEMIALDEHYDE DEHYDROGENASE"/>
    <property type="match status" value="1"/>
</dbReference>
<dbReference type="Gene3D" id="3.40.309.10">
    <property type="entry name" value="Aldehyde Dehydrogenase, Chain A, domain 2"/>
    <property type="match status" value="1"/>
</dbReference>
<evidence type="ECO:0000313" key="6">
    <source>
        <dbReference type="Proteomes" id="UP000005143"/>
    </source>
</evidence>
<accession>H0E2P3</accession>
<dbReference type="GO" id="GO:0006210">
    <property type="term" value="P:thymine catabolic process"/>
    <property type="evidence" value="ECO:0007669"/>
    <property type="project" value="TreeGrafter"/>
</dbReference>
<evidence type="ECO:0000313" key="5">
    <source>
        <dbReference type="EMBL" id="EHN12057.1"/>
    </source>
</evidence>
<proteinExistence type="predicted"/>
<dbReference type="RefSeq" id="WP_007571727.1">
    <property type="nucleotide sequence ID" value="NZ_AGUD01000049.1"/>
</dbReference>
<dbReference type="NCBIfam" id="TIGR01722">
    <property type="entry name" value="MMSDH"/>
    <property type="match status" value="1"/>
</dbReference>
<dbReference type="FunFam" id="3.40.309.10:FF:000002">
    <property type="entry name" value="Methylmalonate-semialdehyde dehydrogenase (Acylating)"/>
    <property type="match status" value="1"/>
</dbReference>
<dbReference type="GO" id="GO:0004491">
    <property type="term" value="F:methylmalonate-semialdehyde dehydrogenase (acylating, NAD) activity"/>
    <property type="evidence" value="ECO:0007669"/>
    <property type="project" value="UniProtKB-EC"/>
</dbReference>
<dbReference type="OrthoDB" id="6882680at2"/>
<dbReference type="SUPFAM" id="SSF53720">
    <property type="entry name" value="ALDH-like"/>
    <property type="match status" value="1"/>
</dbReference>
<gene>
    <name evidence="5" type="ORF">PAI11_10560</name>
</gene>
<dbReference type="PROSITE" id="PS00070">
    <property type="entry name" value="ALDEHYDE_DEHYDR_CYS"/>
    <property type="match status" value="1"/>
</dbReference>
<keyword evidence="6" id="KW-1185">Reference proteome</keyword>
<evidence type="ECO:0000256" key="3">
    <source>
        <dbReference type="ARBA" id="ARBA00023027"/>
    </source>
</evidence>
<dbReference type="InterPro" id="IPR015590">
    <property type="entry name" value="Aldehyde_DH_dom"/>
</dbReference>
<evidence type="ECO:0000256" key="2">
    <source>
        <dbReference type="ARBA" id="ARBA00023002"/>
    </source>
</evidence>
<dbReference type="AlphaFoldDB" id="H0E2P3"/>
<evidence type="ECO:0000256" key="1">
    <source>
        <dbReference type="ARBA" id="ARBA00013048"/>
    </source>
</evidence>
<sequence>MTDTLTSEPTTDVRTLKLFVGGAWIDSTADQHLESRDPGSGELLARVPLGGAADVDAAVRAAREAQRAWRRTAPQVRARALYRLRDVLDRHRDELAALVVADMGKTFDDALAEVGRGIESVEAAMGGTHHLKGQNLEGIGTGVDVELHRQPVGVVAAITPFNFPVMIPLWFLPFALVTGNAFILKPSEQDPLASERIVELVGQVDEIPAGLVSLVHGAKDAVNAILDHPGIDAVSFVGSATTARYVATRATEQGKRVQALGGAKNAMIVMPDADPKLTASQIVGSAFGAAGQRCMAGSLAVLVGTQEEQDRSLQLIVDAASKLTSGPGSDRATDVCPVINAGSRERLVAEIDAAERDGIEVVVDGRTADAGAGGANLGATVLDGVPADHRVATEELFGPVLGVIRVATLDDAIEFANASRYGNSTILFSESGGAAREFRYSADAGMLGVNVGVAAPIAWMPFGGWNDSIDADLSANGEDGFRFYTRQKVVTTRWGGTSAAAAGGGMRF</sequence>
<keyword evidence="2 5" id="KW-0560">Oxidoreductase</keyword>
<dbReference type="PANTHER" id="PTHR43866">
    <property type="entry name" value="MALONATE-SEMIALDEHYDE DEHYDROGENASE"/>
    <property type="match status" value="1"/>
</dbReference>
<comment type="caution">
    <text evidence="5">The sequence shown here is derived from an EMBL/GenBank/DDBJ whole genome shotgun (WGS) entry which is preliminary data.</text>
</comment>
<feature type="domain" description="Aldehyde dehydrogenase" evidence="4">
    <location>
        <begin position="24"/>
        <end position="490"/>
    </location>
</feature>
<dbReference type="PATRIC" id="fig|1097667.3.peg.1054"/>
<reference evidence="5 6" key="1">
    <citation type="journal article" date="2013" name="Biodegradation">
        <title>Quantitative proteomic analysis of ibuprofen-degrading Patulibacter sp. strain I11.</title>
        <authorList>
            <person name="Almeida B."/>
            <person name="Kjeldal H."/>
            <person name="Lolas I."/>
            <person name="Knudsen A.D."/>
            <person name="Carvalho G."/>
            <person name="Nielsen K.L."/>
            <person name="Barreto Crespo M.T."/>
            <person name="Stensballe A."/>
            <person name="Nielsen J.L."/>
        </authorList>
    </citation>
    <scope>NUCLEOTIDE SEQUENCE [LARGE SCALE GENOMIC DNA]</scope>
    <source>
        <strain evidence="5 6">I11</strain>
    </source>
</reference>
<dbReference type="EC" id="1.2.1.27" evidence="1"/>
<name>H0E2P3_9ACTN</name>
<dbReference type="EMBL" id="AGUD01000049">
    <property type="protein sequence ID" value="EHN12057.1"/>
    <property type="molecule type" value="Genomic_DNA"/>
</dbReference>
<dbReference type="InterPro" id="IPR010061">
    <property type="entry name" value="MeMal-semiAld_DH"/>
</dbReference>
<dbReference type="InterPro" id="IPR016162">
    <property type="entry name" value="Ald_DH_N"/>
</dbReference>